<dbReference type="PANTHER" id="PTHR42944">
    <property type="entry name" value="ADENINE DNA GLYCOSYLASE"/>
    <property type="match status" value="1"/>
</dbReference>
<keyword evidence="17" id="KW-1185">Reference proteome</keyword>
<evidence type="ECO:0000256" key="14">
    <source>
        <dbReference type="RuleBase" id="RU365096"/>
    </source>
</evidence>
<evidence type="ECO:0000256" key="13">
    <source>
        <dbReference type="ARBA" id="ARBA00023295"/>
    </source>
</evidence>
<evidence type="ECO:0000256" key="5">
    <source>
        <dbReference type="ARBA" id="ARBA00022023"/>
    </source>
</evidence>
<comment type="caution">
    <text evidence="16">The sequence shown here is derived from an EMBL/GenBank/DDBJ whole genome shotgun (WGS) entry which is preliminary data.</text>
</comment>
<dbReference type="PANTHER" id="PTHR42944:SF1">
    <property type="entry name" value="ADENINE DNA GLYCOSYLASE"/>
    <property type="match status" value="1"/>
</dbReference>
<keyword evidence="7" id="KW-0479">Metal-binding</keyword>
<dbReference type="GO" id="GO:0034039">
    <property type="term" value="F:8-oxo-7,8-dihydroguanine DNA N-glycosylase activity"/>
    <property type="evidence" value="ECO:0007669"/>
    <property type="project" value="TreeGrafter"/>
</dbReference>
<dbReference type="InterPro" id="IPR000445">
    <property type="entry name" value="HhH_motif"/>
</dbReference>
<dbReference type="GO" id="GO:0046872">
    <property type="term" value="F:metal ion binding"/>
    <property type="evidence" value="ECO:0007669"/>
    <property type="project" value="UniProtKB-UniRule"/>
</dbReference>
<dbReference type="CDD" id="cd03431">
    <property type="entry name" value="NUDIX_DNA_Glycosylase_C-MutY"/>
    <property type="match status" value="1"/>
</dbReference>
<dbReference type="InterPro" id="IPR029119">
    <property type="entry name" value="MutY_C"/>
</dbReference>
<dbReference type="InterPro" id="IPR011257">
    <property type="entry name" value="DNA_glycosylase"/>
</dbReference>
<dbReference type="GO" id="GO:0051539">
    <property type="term" value="F:4 iron, 4 sulfur cluster binding"/>
    <property type="evidence" value="ECO:0007669"/>
    <property type="project" value="UniProtKB-UniRule"/>
</dbReference>
<keyword evidence="12" id="KW-0234">DNA repair</keyword>
<dbReference type="Gene3D" id="1.10.1670.10">
    <property type="entry name" value="Helix-hairpin-Helix base-excision DNA repair enzymes (C-terminal)"/>
    <property type="match status" value="1"/>
</dbReference>
<dbReference type="Pfam" id="PF14815">
    <property type="entry name" value="NUDIX_4"/>
    <property type="match status" value="1"/>
</dbReference>
<dbReference type="GO" id="GO:0000701">
    <property type="term" value="F:purine-specific mismatch base pair DNA N-glycosylase activity"/>
    <property type="evidence" value="ECO:0007669"/>
    <property type="project" value="UniProtKB-EC"/>
</dbReference>
<dbReference type="AlphaFoldDB" id="A0A7C9BHK0"/>
<feature type="domain" description="HhH-GPD" evidence="15">
    <location>
        <begin position="44"/>
        <end position="195"/>
    </location>
</feature>
<dbReference type="EMBL" id="WHLY01000002">
    <property type="protein sequence ID" value="MPR33195.1"/>
    <property type="molecule type" value="Genomic_DNA"/>
</dbReference>
<evidence type="ECO:0000256" key="6">
    <source>
        <dbReference type="ARBA" id="ARBA00022485"/>
    </source>
</evidence>
<dbReference type="InterPro" id="IPR044298">
    <property type="entry name" value="MIG/MutY"/>
</dbReference>
<keyword evidence="13 14" id="KW-0326">Glycosidase</keyword>
<evidence type="ECO:0000256" key="8">
    <source>
        <dbReference type="ARBA" id="ARBA00022763"/>
    </source>
</evidence>
<dbReference type="InterPro" id="IPR015797">
    <property type="entry name" value="NUDIX_hydrolase-like_dom_sf"/>
</dbReference>
<evidence type="ECO:0000256" key="12">
    <source>
        <dbReference type="ARBA" id="ARBA00023204"/>
    </source>
</evidence>
<dbReference type="SUPFAM" id="SSF48150">
    <property type="entry name" value="DNA-glycosylase"/>
    <property type="match status" value="1"/>
</dbReference>
<dbReference type="Gene3D" id="3.90.79.10">
    <property type="entry name" value="Nucleoside Triphosphate Pyrophosphohydrolase"/>
    <property type="match status" value="1"/>
</dbReference>
<dbReference type="GO" id="GO:0035485">
    <property type="term" value="F:adenine/guanine mispair binding"/>
    <property type="evidence" value="ECO:0007669"/>
    <property type="project" value="TreeGrafter"/>
</dbReference>
<sequence>MPINTVLSPTDFSRTLIRWYHRHHRDLPWRHTTDPYKIWLSEIILQQTRVVQGLPYYLRFVEQYPTVFDLARADEQEVLRLWQGLGYYSRARNMHRTARQVVDEYGGNFPPTYAQLLELKGIGQYTAAAIASFAFGEAVPAVDGNVYRVLARIFGIKTDILSSPAKKEFTAVARQLIPADDPATFNQAMIEFGAIQCQPVAPDCLLCPFNQHCYAFQHGAQARLPVKARKAKVRDRYLSYLVLEKNGRLAMRQRTAKDVWQGLYDFFLVESPEPIDEADELYAQETAAADWLAAGRVELPQKTYVHLLSHQKLHVRFWRIVLDEAADENELPEGFSFYQWSEIDDLPKPILIDTFIKEQVFN</sequence>
<dbReference type="InterPro" id="IPR005760">
    <property type="entry name" value="A/G_AdeGlyc_MutY"/>
</dbReference>
<dbReference type="GO" id="GO:0006284">
    <property type="term" value="P:base-excision repair"/>
    <property type="evidence" value="ECO:0007669"/>
    <property type="project" value="UniProtKB-UniRule"/>
</dbReference>
<dbReference type="Pfam" id="PF00730">
    <property type="entry name" value="HhH-GPD"/>
    <property type="match status" value="1"/>
</dbReference>
<keyword evidence="8 14" id="KW-0227">DNA damage</keyword>
<evidence type="ECO:0000256" key="1">
    <source>
        <dbReference type="ARBA" id="ARBA00000843"/>
    </source>
</evidence>
<dbReference type="RefSeq" id="WP_152758254.1">
    <property type="nucleotide sequence ID" value="NZ_WHLY01000002.1"/>
</dbReference>
<evidence type="ECO:0000256" key="4">
    <source>
        <dbReference type="ARBA" id="ARBA00012045"/>
    </source>
</evidence>
<evidence type="ECO:0000256" key="2">
    <source>
        <dbReference type="ARBA" id="ARBA00002933"/>
    </source>
</evidence>
<evidence type="ECO:0000256" key="7">
    <source>
        <dbReference type="ARBA" id="ARBA00022723"/>
    </source>
</evidence>
<comment type="catalytic activity">
    <reaction evidence="1 14">
        <text>Hydrolyzes free adenine bases from 7,8-dihydro-8-oxoguanine:adenine mismatched double-stranded DNA, leaving an apurinic site.</text>
        <dbReference type="EC" id="3.2.2.31"/>
    </reaction>
</comment>
<keyword evidence="9" id="KW-0378">Hydrolase</keyword>
<dbReference type="Proteomes" id="UP000479293">
    <property type="component" value="Unassembled WGS sequence"/>
</dbReference>
<evidence type="ECO:0000256" key="3">
    <source>
        <dbReference type="ARBA" id="ARBA00008343"/>
    </source>
</evidence>
<accession>A0A7C9BHK0</accession>
<name>A0A7C9BHK0_9BACT</name>
<evidence type="ECO:0000256" key="11">
    <source>
        <dbReference type="ARBA" id="ARBA00023014"/>
    </source>
</evidence>
<gene>
    <name evidence="16" type="primary">mutY</name>
    <name evidence="16" type="ORF">GBK04_07440</name>
</gene>
<dbReference type="GO" id="GO:0032357">
    <property type="term" value="F:oxidized purine DNA binding"/>
    <property type="evidence" value="ECO:0007669"/>
    <property type="project" value="TreeGrafter"/>
</dbReference>
<dbReference type="EC" id="3.2.2.31" evidence="4 14"/>
<evidence type="ECO:0000256" key="10">
    <source>
        <dbReference type="ARBA" id="ARBA00023004"/>
    </source>
</evidence>
<dbReference type="Pfam" id="PF00633">
    <property type="entry name" value="HHH"/>
    <property type="match status" value="1"/>
</dbReference>
<dbReference type="GO" id="GO:0006298">
    <property type="term" value="P:mismatch repair"/>
    <property type="evidence" value="ECO:0007669"/>
    <property type="project" value="TreeGrafter"/>
</dbReference>
<proteinExistence type="inferred from homology"/>
<dbReference type="SMART" id="SM00478">
    <property type="entry name" value="ENDO3c"/>
    <property type="match status" value="1"/>
</dbReference>
<organism evidence="16 17">
    <name type="scientific">Salmonirosea aquatica</name>
    <dbReference type="NCBI Taxonomy" id="2654236"/>
    <lineage>
        <taxon>Bacteria</taxon>
        <taxon>Pseudomonadati</taxon>
        <taxon>Bacteroidota</taxon>
        <taxon>Cytophagia</taxon>
        <taxon>Cytophagales</taxon>
        <taxon>Spirosomataceae</taxon>
        <taxon>Salmonirosea</taxon>
    </lineage>
</organism>
<dbReference type="SUPFAM" id="SSF55811">
    <property type="entry name" value="Nudix"/>
    <property type="match status" value="1"/>
</dbReference>
<keyword evidence="6" id="KW-0004">4Fe-4S</keyword>
<protein>
    <recommendedName>
        <fullName evidence="5 14">Adenine DNA glycosylase</fullName>
        <ecNumber evidence="4 14">3.2.2.31</ecNumber>
    </recommendedName>
</protein>
<dbReference type="InterPro" id="IPR023170">
    <property type="entry name" value="HhH_base_excis_C"/>
</dbReference>
<keyword evidence="10 14" id="KW-0408">Iron</keyword>
<dbReference type="Gene3D" id="1.10.340.30">
    <property type="entry name" value="Hypothetical protein, domain 2"/>
    <property type="match status" value="1"/>
</dbReference>
<reference evidence="16 17" key="1">
    <citation type="submission" date="2019-10" db="EMBL/GenBank/DDBJ databases">
        <title>Draft Genome Sequence of Cytophagaceae sp. SJW1-29.</title>
        <authorList>
            <person name="Choi A."/>
        </authorList>
    </citation>
    <scope>NUCLEOTIDE SEQUENCE [LARGE SCALE GENOMIC DNA]</scope>
    <source>
        <strain evidence="16 17">SJW1-29</strain>
    </source>
</reference>
<evidence type="ECO:0000313" key="16">
    <source>
        <dbReference type="EMBL" id="MPR33195.1"/>
    </source>
</evidence>
<evidence type="ECO:0000256" key="9">
    <source>
        <dbReference type="ARBA" id="ARBA00022801"/>
    </source>
</evidence>
<comment type="similarity">
    <text evidence="3 14">Belongs to the Nth/MutY family.</text>
</comment>
<dbReference type="CDD" id="cd00056">
    <property type="entry name" value="ENDO3c"/>
    <property type="match status" value="1"/>
</dbReference>
<comment type="function">
    <text evidence="2">Adenine glycosylase active on G-A mispairs. MutY also corrects error-prone DNA synthesis past GO lesions which are due to the oxidatively damaged form of guanine: 7,8-dihydro-8-oxoguanine (8-oxo-dGTP).</text>
</comment>
<evidence type="ECO:0000313" key="17">
    <source>
        <dbReference type="Proteomes" id="UP000479293"/>
    </source>
</evidence>
<dbReference type="NCBIfam" id="TIGR01084">
    <property type="entry name" value="mutY"/>
    <property type="match status" value="1"/>
</dbReference>
<evidence type="ECO:0000259" key="15">
    <source>
        <dbReference type="SMART" id="SM00478"/>
    </source>
</evidence>
<dbReference type="FunFam" id="1.10.340.30:FF:000002">
    <property type="entry name" value="Adenine DNA glycosylase"/>
    <property type="match status" value="1"/>
</dbReference>
<comment type="cofactor">
    <cofactor evidence="14">
        <name>[4Fe-4S] cluster</name>
        <dbReference type="ChEBI" id="CHEBI:49883"/>
    </cofactor>
    <text evidence="14">Binds 1 [4Fe-4S] cluster.</text>
</comment>
<keyword evidence="11" id="KW-0411">Iron-sulfur</keyword>
<dbReference type="InterPro" id="IPR003265">
    <property type="entry name" value="HhH-GPD_domain"/>
</dbReference>